<dbReference type="STRING" id="351605.Gura_0950"/>
<dbReference type="InterPro" id="IPR002686">
    <property type="entry name" value="Transposase_17"/>
</dbReference>
<accession>A5GBA0</accession>
<feature type="domain" description="Transposase IS200-like" evidence="1">
    <location>
        <begin position="9"/>
        <end position="123"/>
    </location>
</feature>
<dbReference type="SUPFAM" id="SSF48295">
    <property type="entry name" value="TrpR-like"/>
    <property type="match status" value="1"/>
</dbReference>
<name>A5GBA0_GEOUR</name>
<dbReference type="PANTHER" id="PTHR34322">
    <property type="entry name" value="TRANSPOSASE, Y1_TNP DOMAIN-CONTAINING"/>
    <property type="match status" value="1"/>
</dbReference>
<dbReference type="Proteomes" id="UP000006695">
    <property type="component" value="Chromosome"/>
</dbReference>
<dbReference type="PANTHER" id="PTHR34322:SF2">
    <property type="entry name" value="TRANSPOSASE IS200-LIKE DOMAIN-CONTAINING PROTEIN"/>
    <property type="match status" value="1"/>
</dbReference>
<dbReference type="SMART" id="SM01321">
    <property type="entry name" value="Y1_Tnp"/>
    <property type="match status" value="1"/>
</dbReference>
<dbReference type="GO" id="GO:0004803">
    <property type="term" value="F:transposase activity"/>
    <property type="evidence" value="ECO:0007669"/>
    <property type="project" value="InterPro"/>
</dbReference>
<dbReference type="HOGENOM" id="CLU_068226_0_0_7"/>
<dbReference type="Gene3D" id="3.30.70.1290">
    <property type="entry name" value="Transposase IS200-like"/>
    <property type="match status" value="1"/>
</dbReference>
<protein>
    <recommendedName>
        <fullName evidence="1">Transposase IS200-like domain-containing protein</fullName>
    </recommendedName>
</protein>
<organism evidence="2 3">
    <name type="scientific">Geotalea uraniireducens (strain Rf4)</name>
    <name type="common">Geobacter uraniireducens</name>
    <dbReference type="NCBI Taxonomy" id="351605"/>
    <lineage>
        <taxon>Bacteria</taxon>
        <taxon>Pseudomonadati</taxon>
        <taxon>Thermodesulfobacteriota</taxon>
        <taxon>Desulfuromonadia</taxon>
        <taxon>Geobacterales</taxon>
        <taxon>Geobacteraceae</taxon>
        <taxon>Geotalea</taxon>
    </lineage>
</organism>
<dbReference type="SUPFAM" id="SSF143422">
    <property type="entry name" value="Transposase IS200-like"/>
    <property type="match status" value="1"/>
</dbReference>
<dbReference type="AlphaFoldDB" id="A5GBA0"/>
<gene>
    <name evidence="2" type="ordered locus">Gura_0950</name>
</gene>
<dbReference type="EMBL" id="CP000698">
    <property type="protein sequence ID" value="ABQ25156.1"/>
    <property type="molecule type" value="Genomic_DNA"/>
</dbReference>
<proteinExistence type="predicted"/>
<dbReference type="Pfam" id="PF01797">
    <property type="entry name" value="Y1_Tnp"/>
    <property type="match status" value="1"/>
</dbReference>
<dbReference type="OrthoDB" id="9800147at2"/>
<dbReference type="Gene3D" id="1.10.1750.10">
    <property type="match status" value="1"/>
</dbReference>
<sequence length="321" mass="37285">MARKPRIHTPGAIYHVIVRGNARQDIFSDDKDRYRFYEILQKSCERFQHRIHAFCLMTNHVHLEIQVSDIPLSRIMQNVSLRYTQWFNWRHKKSGHVFQGRYKAVMVDADAYLLELASYIHLNPVRARIAGQPENYRWSSHQAYLGKESLPWLETDFILSQFSTNVTDARIKFVVFVGERLAEGRREEFHGEKNIDSRIFGDDHFVDGVLAEVESLPEQKPDVNAVVGAVKRLYDIRDDRLSAQGRDRVTSEARGLAAWATLELSSGKLTELARHVGRDPSTLTCALRRIEKLREKDPLLVDKMERLRRDLLESSYQVLTP</sequence>
<evidence type="ECO:0000313" key="2">
    <source>
        <dbReference type="EMBL" id="ABQ25156.1"/>
    </source>
</evidence>
<dbReference type="InterPro" id="IPR010921">
    <property type="entry name" value="Trp_repressor/repl_initiator"/>
</dbReference>
<dbReference type="GO" id="GO:0043565">
    <property type="term" value="F:sequence-specific DNA binding"/>
    <property type="evidence" value="ECO:0007669"/>
    <property type="project" value="InterPro"/>
</dbReference>
<dbReference type="GO" id="GO:0006313">
    <property type="term" value="P:DNA transposition"/>
    <property type="evidence" value="ECO:0007669"/>
    <property type="project" value="InterPro"/>
</dbReference>
<dbReference type="RefSeq" id="WP_011937880.1">
    <property type="nucleotide sequence ID" value="NC_009483.1"/>
</dbReference>
<keyword evidence="3" id="KW-1185">Reference proteome</keyword>
<evidence type="ECO:0000313" key="3">
    <source>
        <dbReference type="Proteomes" id="UP000006695"/>
    </source>
</evidence>
<dbReference type="KEGG" id="gur:Gura_0950"/>
<dbReference type="InterPro" id="IPR036515">
    <property type="entry name" value="Transposase_17_sf"/>
</dbReference>
<evidence type="ECO:0000259" key="1">
    <source>
        <dbReference type="SMART" id="SM01321"/>
    </source>
</evidence>
<reference evidence="2 3" key="1">
    <citation type="submission" date="2007-05" db="EMBL/GenBank/DDBJ databases">
        <title>Complete sequence of Geobacter uraniireducens Rf4.</title>
        <authorList>
            <consortium name="US DOE Joint Genome Institute"/>
            <person name="Copeland A."/>
            <person name="Lucas S."/>
            <person name="Lapidus A."/>
            <person name="Barry K."/>
            <person name="Detter J.C."/>
            <person name="Glavina del Rio T."/>
            <person name="Hammon N."/>
            <person name="Israni S."/>
            <person name="Dalin E."/>
            <person name="Tice H."/>
            <person name="Pitluck S."/>
            <person name="Chertkov O."/>
            <person name="Brettin T."/>
            <person name="Bruce D."/>
            <person name="Han C."/>
            <person name="Schmutz J."/>
            <person name="Larimer F."/>
            <person name="Land M."/>
            <person name="Hauser L."/>
            <person name="Kyrpides N."/>
            <person name="Mikhailova N."/>
            <person name="Shelobolina E."/>
            <person name="Aklujkar M."/>
            <person name="Lovley D."/>
            <person name="Richardson P."/>
        </authorList>
    </citation>
    <scope>NUCLEOTIDE SEQUENCE [LARGE SCALE GENOMIC DNA]</scope>
    <source>
        <strain evidence="2 3">Rf4</strain>
    </source>
</reference>